<reference evidence="1 2" key="1">
    <citation type="submission" date="2014-03" db="EMBL/GenBank/DDBJ databases">
        <title>Bradyrhizobium valentinum sp. nov., isolated from effective nodules of Lupinus mariae-josephae, a lupine endemic of basic-lime soils in Eastern Spain.</title>
        <authorList>
            <person name="Duran D."/>
            <person name="Rey L."/>
            <person name="Navarro A."/>
            <person name="Busquets A."/>
            <person name="Imperial J."/>
            <person name="Ruiz-Argueso T."/>
        </authorList>
    </citation>
    <scope>NUCLEOTIDE SEQUENCE [LARGE SCALE GENOMIC DNA]</scope>
    <source>
        <strain evidence="1 2">PAC68</strain>
    </source>
</reference>
<gene>
    <name evidence="1" type="ORF">CQ12_25260</name>
</gene>
<dbReference type="AlphaFoldDB" id="A0A0R3LJG4"/>
<evidence type="ECO:0000313" key="1">
    <source>
        <dbReference type="EMBL" id="KRR07912.1"/>
    </source>
</evidence>
<evidence type="ECO:0000313" key="2">
    <source>
        <dbReference type="Proteomes" id="UP000050863"/>
    </source>
</evidence>
<proteinExistence type="predicted"/>
<dbReference type="Proteomes" id="UP000050863">
    <property type="component" value="Unassembled WGS sequence"/>
</dbReference>
<organism evidence="1 2">
    <name type="scientific">Bradyrhizobium jicamae</name>
    <dbReference type="NCBI Taxonomy" id="280332"/>
    <lineage>
        <taxon>Bacteria</taxon>
        <taxon>Pseudomonadati</taxon>
        <taxon>Pseudomonadota</taxon>
        <taxon>Alphaproteobacteria</taxon>
        <taxon>Hyphomicrobiales</taxon>
        <taxon>Nitrobacteraceae</taxon>
        <taxon>Bradyrhizobium</taxon>
    </lineage>
</organism>
<keyword evidence="2" id="KW-1185">Reference proteome</keyword>
<accession>A0A0R3LJG4</accession>
<name>A0A0R3LJG4_9BRAD</name>
<sequence length="86" mass="9368">MEVADIVVSANYAAAYEHADPAIHTPIGFIHSDDKTRRQRDRSCPNARFHTARLPIGRRELGGAEPAVAENAEPLYVTGALAMLPE</sequence>
<protein>
    <submittedName>
        <fullName evidence="1">Uncharacterized protein</fullName>
    </submittedName>
</protein>
<dbReference type="EMBL" id="LLXZ01000096">
    <property type="protein sequence ID" value="KRR07912.1"/>
    <property type="molecule type" value="Genomic_DNA"/>
</dbReference>
<comment type="caution">
    <text evidence="1">The sequence shown here is derived from an EMBL/GenBank/DDBJ whole genome shotgun (WGS) entry which is preliminary data.</text>
</comment>